<dbReference type="InterPro" id="IPR004341">
    <property type="entry name" value="CAT_RNA-bd_dom"/>
</dbReference>
<dbReference type="Pfam" id="PF00874">
    <property type="entry name" value="PRD"/>
    <property type="match status" value="2"/>
</dbReference>
<dbReference type="InterPro" id="IPR036650">
    <property type="entry name" value="CAT_RNA-bd_dom_sf"/>
</dbReference>
<dbReference type="Proteomes" id="UP000281498">
    <property type="component" value="Unassembled WGS sequence"/>
</dbReference>
<name>A0A3A9KKQ7_9BACI</name>
<dbReference type="OrthoDB" id="9813552at2"/>
<dbReference type="InterPro" id="IPR011608">
    <property type="entry name" value="PRD"/>
</dbReference>
<dbReference type="Gene3D" id="2.30.24.10">
    <property type="entry name" value="CAT RNA-binding domain"/>
    <property type="match status" value="1"/>
</dbReference>
<dbReference type="PROSITE" id="PS00654">
    <property type="entry name" value="PRD_1"/>
    <property type="match status" value="1"/>
</dbReference>
<dbReference type="PANTHER" id="PTHR30185:SF16">
    <property type="entry name" value="PROTEIN GLCT"/>
    <property type="match status" value="1"/>
</dbReference>
<comment type="caution">
    <text evidence="4">The sequence shown here is derived from an EMBL/GenBank/DDBJ whole genome shotgun (WGS) entry which is preliminary data.</text>
</comment>
<dbReference type="EMBL" id="PDOE01000002">
    <property type="protein sequence ID" value="RKL68385.1"/>
    <property type="molecule type" value="Genomic_DNA"/>
</dbReference>
<dbReference type="InterPro" id="IPR001550">
    <property type="entry name" value="Transcrpt_antitermin_CS"/>
</dbReference>
<protein>
    <submittedName>
        <fullName evidence="4">PtsGHI operon antiterminator</fullName>
    </submittedName>
</protein>
<comment type="similarity">
    <text evidence="1">Belongs to the transcriptional antiterminator BglG family. GlcT subfamily.</text>
</comment>
<dbReference type="SUPFAM" id="SSF50151">
    <property type="entry name" value="SacY-like RNA-binding domain"/>
    <property type="match status" value="1"/>
</dbReference>
<dbReference type="SMART" id="SM01061">
    <property type="entry name" value="CAT_RBD"/>
    <property type="match status" value="1"/>
</dbReference>
<dbReference type="GO" id="GO:0045893">
    <property type="term" value="P:positive regulation of DNA-templated transcription"/>
    <property type="evidence" value="ECO:0007669"/>
    <property type="project" value="InterPro"/>
</dbReference>
<dbReference type="Gene3D" id="1.20.890.100">
    <property type="match status" value="1"/>
</dbReference>
<accession>A0A3A9KKQ7</accession>
<feature type="domain" description="PRD" evidence="3">
    <location>
        <begin position="71"/>
        <end position="176"/>
    </location>
</feature>
<feature type="domain" description="PRD" evidence="3">
    <location>
        <begin position="177"/>
        <end position="283"/>
    </location>
</feature>
<gene>
    <name evidence="4" type="ORF">CR203_07865</name>
</gene>
<keyword evidence="5" id="KW-1185">Reference proteome</keyword>
<sequence length="283" mass="32798">MGGDVLLSVKKVLNNNVIIAEHPDYEEVVLIGKGIGFGKNTGDEVAGEHAEKFFVLKNSEEQTQFMNLLEYVDEDFIGIINEFVEKLEKKFGSVMNEHIHVGLTDHLYFAIKRIKQGLGIKNPFLHETELAYPKEYAAATELTEWLNEKFDVRIPEGEIGFITLHIHSALTNRNLAEINLHTQLVSELVQIIEDYLRVSISRKDMNYLRLVRHLHHAIERIQTETYLENQDSLKEVLQKEYPLCYNLSWKLMKIMQQRLHRPVPDAEAVYLTLHLQRLVSTVH</sequence>
<dbReference type="PROSITE" id="PS51372">
    <property type="entry name" value="PRD_2"/>
    <property type="match status" value="2"/>
</dbReference>
<evidence type="ECO:0000256" key="2">
    <source>
        <dbReference type="ARBA" id="ARBA00022737"/>
    </source>
</evidence>
<organism evidence="4 5">
    <name type="scientific">Salipaludibacillus neizhouensis</name>
    <dbReference type="NCBI Taxonomy" id="885475"/>
    <lineage>
        <taxon>Bacteria</taxon>
        <taxon>Bacillati</taxon>
        <taxon>Bacillota</taxon>
        <taxon>Bacilli</taxon>
        <taxon>Bacillales</taxon>
        <taxon>Bacillaceae</taxon>
    </lineage>
</organism>
<reference evidence="4 5" key="1">
    <citation type="submission" date="2017-10" db="EMBL/GenBank/DDBJ databases">
        <title>Bacillus sp. nov., a halophilic bacterium isolated from a Keqin Lake.</title>
        <authorList>
            <person name="Wang H."/>
        </authorList>
    </citation>
    <scope>NUCLEOTIDE SEQUENCE [LARGE SCALE GENOMIC DNA]</scope>
    <source>
        <strain evidence="4 5">KCTC 13187</strain>
    </source>
</reference>
<dbReference type="Pfam" id="PF03123">
    <property type="entry name" value="CAT_RBD"/>
    <property type="match status" value="1"/>
</dbReference>
<dbReference type="InterPro" id="IPR036634">
    <property type="entry name" value="PRD_sf"/>
</dbReference>
<dbReference type="Gene3D" id="1.10.1790.10">
    <property type="entry name" value="PRD domain"/>
    <property type="match status" value="1"/>
</dbReference>
<dbReference type="NCBIfam" id="NF047357">
    <property type="entry name" value="antiterm_GlcT"/>
    <property type="match status" value="1"/>
</dbReference>
<dbReference type="InterPro" id="IPR050661">
    <property type="entry name" value="BglG_antiterminators"/>
</dbReference>
<dbReference type="PANTHER" id="PTHR30185">
    <property type="entry name" value="CRYPTIC BETA-GLUCOSIDE BGL OPERON ANTITERMINATOR"/>
    <property type="match status" value="1"/>
</dbReference>
<evidence type="ECO:0000259" key="3">
    <source>
        <dbReference type="PROSITE" id="PS51372"/>
    </source>
</evidence>
<dbReference type="Gene3D" id="1.20.58.1950">
    <property type="match status" value="1"/>
</dbReference>
<evidence type="ECO:0000313" key="4">
    <source>
        <dbReference type="EMBL" id="RKL68385.1"/>
    </source>
</evidence>
<evidence type="ECO:0000256" key="1">
    <source>
        <dbReference type="ARBA" id="ARBA00009115"/>
    </source>
</evidence>
<proteinExistence type="inferred from homology"/>
<keyword evidence="2" id="KW-0677">Repeat</keyword>
<dbReference type="SUPFAM" id="SSF63520">
    <property type="entry name" value="PTS-regulatory domain, PRD"/>
    <property type="match status" value="2"/>
</dbReference>
<dbReference type="GO" id="GO:0003723">
    <property type="term" value="F:RNA binding"/>
    <property type="evidence" value="ECO:0007669"/>
    <property type="project" value="InterPro"/>
</dbReference>
<evidence type="ECO:0000313" key="5">
    <source>
        <dbReference type="Proteomes" id="UP000281498"/>
    </source>
</evidence>
<dbReference type="AlphaFoldDB" id="A0A3A9KKQ7"/>